<comment type="caution">
    <text evidence="1">The sequence shown here is derived from an EMBL/GenBank/DDBJ whole genome shotgun (WGS) entry which is preliminary data.</text>
</comment>
<accession>A0A645I4K4</accession>
<dbReference type="EMBL" id="VSSQ01105228">
    <property type="protein sequence ID" value="MPN45379.1"/>
    <property type="molecule type" value="Genomic_DNA"/>
</dbReference>
<reference evidence="1" key="1">
    <citation type="submission" date="2019-08" db="EMBL/GenBank/DDBJ databases">
        <authorList>
            <person name="Kucharzyk K."/>
            <person name="Murdoch R.W."/>
            <person name="Higgins S."/>
            <person name="Loffler F."/>
        </authorList>
    </citation>
    <scope>NUCLEOTIDE SEQUENCE</scope>
</reference>
<organism evidence="1">
    <name type="scientific">bioreactor metagenome</name>
    <dbReference type="NCBI Taxonomy" id="1076179"/>
    <lineage>
        <taxon>unclassified sequences</taxon>
        <taxon>metagenomes</taxon>
        <taxon>ecological metagenomes</taxon>
    </lineage>
</organism>
<protein>
    <submittedName>
        <fullName evidence="1">Uncharacterized protein</fullName>
    </submittedName>
</protein>
<name>A0A645I4K4_9ZZZZ</name>
<sequence length="54" mass="6077">MGKPGEDIEDYDVYPTSGINVYVRVDVQAGDDGIRIKHSKFLFKESLIVEGIVY</sequence>
<dbReference type="AlphaFoldDB" id="A0A645I4K4"/>
<evidence type="ECO:0000313" key="1">
    <source>
        <dbReference type="EMBL" id="MPN45379.1"/>
    </source>
</evidence>
<gene>
    <name evidence="1" type="ORF">SDC9_192946</name>
</gene>
<proteinExistence type="predicted"/>